<name>A0A1H9EMM6_9GAMM</name>
<accession>A0A1H9EMM6</accession>
<evidence type="ECO:0000313" key="1">
    <source>
        <dbReference type="EMBL" id="SEQ26837.1"/>
    </source>
</evidence>
<dbReference type="EMBL" id="FOGB01000002">
    <property type="protein sequence ID" value="SEQ26837.1"/>
    <property type="molecule type" value="Genomic_DNA"/>
</dbReference>
<dbReference type="AlphaFoldDB" id="A0A1H9EMM6"/>
<dbReference type="Proteomes" id="UP000198749">
    <property type="component" value="Unassembled WGS sequence"/>
</dbReference>
<proteinExistence type="predicted"/>
<dbReference type="STRING" id="355243.SAMN03080615_00977"/>
<protein>
    <recommendedName>
        <fullName evidence="3">HicA toxin of toxin-antitoxin</fullName>
    </recommendedName>
</protein>
<organism evidence="1 2">
    <name type="scientific">Amphritea atlantica</name>
    <dbReference type="NCBI Taxonomy" id="355243"/>
    <lineage>
        <taxon>Bacteria</taxon>
        <taxon>Pseudomonadati</taxon>
        <taxon>Pseudomonadota</taxon>
        <taxon>Gammaproteobacteria</taxon>
        <taxon>Oceanospirillales</taxon>
        <taxon>Oceanospirillaceae</taxon>
        <taxon>Amphritea</taxon>
    </lineage>
</organism>
<reference evidence="2" key="1">
    <citation type="submission" date="2016-10" db="EMBL/GenBank/DDBJ databases">
        <authorList>
            <person name="Varghese N."/>
            <person name="Submissions S."/>
        </authorList>
    </citation>
    <scope>NUCLEOTIDE SEQUENCE [LARGE SCALE GENOMIC DNA]</scope>
    <source>
        <strain evidence="2">DSM 18887</strain>
    </source>
</reference>
<keyword evidence="2" id="KW-1185">Reference proteome</keyword>
<gene>
    <name evidence="1" type="ORF">SAMN03080615_00977</name>
</gene>
<sequence length="64" mass="7296">MYYSSNKDVSKLVKSLVGNGWSYSRRKKHGMLRSPSGEVITLSLTPSSDESYQNLKKVVKRFLN</sequence>
<evidence type="ECO:0000313" key="2">
    <source>
        <dbReference type="Proteomes" id="UP000198749"/>
    </source>
</evidence>
<evidence type="ECO:0008006" key="3">
    <source>
        <dbReference type="Google" id="ProtNLM"/>
    </source>
</evidence>